<feature type="non-terminal residue" evidence="1">
    <location>
        <position position="154"/>
    </location>
</feature>
<sequence>MVGGFAEQDMKTRMDEKLEKQIHQVFTIGVLERIFHDEIQFLERRQQRSGPTTGTRNETILLQLEIPVRLIFTVGRNEIIIETEGFPAIETTNRENGFSNRNDGSKSWRILTKTTKPKNLQRGVAATDVTVQAAISTHQMQQTIIDLQERLLLV</sequence>
<dbReference type="AlphaFoldDB" id="A0A382XCB9"/>
<accession>A0A382XCB9</accession>
<proteinExistence type="predicted"/>
<evidence type="ECO:0000313" key="1">
    <source>
        <dbReference type="EMBL" id="SVD68633.1"/>
    </source>
</evidence>
<gene>
    <name evidence="1" type="ORF">METZ01_LOCUS421487</name>
</gene>
<name>A0A382XCB9_9ZZZZ</name>
<dbReference type="EMBL" id="UINC01166593">
    <property type="protein sequence ID" value="SVD68633.1"/>
    <property type="molecule type" value="Genomic_DNA"/>
</dbReference>
<protein>
    <submittedName>
        <fullName evidence="1">Uncharacterized protein</fullName>
    </submittedName>
</protein>
<reference evidence="1" key="1">
    <citation type="submission" date="2018-05" db="EMBL/GenBank/DDBJ databases">
        <authorList>
            <person name="Lanie J.A."/>
            <person name="Ng W.-L."/>
            <person name="Kazmierczak K.M."/>
            <person name="Andrzejewski T.M."/>
            <person name="Davidsen T.M."/>
            <person name="Wayne K.J."/>
            <person name="Tettelin H."/>
            <person name="Glass J.I."/>
            <person name="Rusch D."/>
            <person name="Podicherti R."/>
            <person name="Tsui H.-C.T."/>
            <person name="Winkler M.E."/>
        </authorList>
    </citation>
    <scope>NUCLEOTIDE SEQUENCE</scope>
</reference>
<organism evidence="1">
    <name type="scientific">marine metagenome</name>
    <dbReference type="NCBI Taxonomy" id="408172"/>
    <lineage>
        <taxon>unclassified sequences</taxon>
        <taxon>metagenomes</taxon>
        <taxon>ecological metagenomes</taxon>
    </lineage>
</organism>